<dbReference type="InterPro" id="IPR042177">
    <property type="entry name" value="Cell/Rod_1"/>
</dbReference>
<evidence type="ECO:0000256" key="2">
    <source>
        <dbReference type="ARBA" id="ARBA00013855"/>
    </source>
</evidence>
<accession>A0A062VNV3</accession>
<evidence type="ECO:0000313" key="8">
    <source>
        <dbReference type="Proteomes" id="UP000027100"/>
    </source>
</evidence>
<dbReference type="Gene3D" id="2.40.10.350">
    <property type="entry name" value="Rod shape-determining protein MreC, domain 2"/>
    <property type="match status" value="1"/>
</dbReference>
<dbReference type="GO" id="GO:0008360">
    <property type="term" value="P:regulation of cell shape"/>
    <property type="evidence" value="ECO:0007669"/>
    <property type="project" value="UniProtKB-KW"/>
</dbReference>
<dbReference type="PATRIC" id="fig|1280954.3.peg.90"/>
<dbReference type="InterPro" id="IPR055342">
    <property type="entry name" value="MreC_beta-barrel_core"/>
</dbReference>
<dbReference type="InterPro" id="IPR042175">
    <property type="entry name" value="Cell/Rod_MreC_2"/>
</dbReference>
<evidence type="ECO:0000256" key="3">
    <source>
        <dbReference type="ARBA" id="ARBA00022960"/>
    </source>
</evidence>
<keyword evidence="8" id="KW-1185">Reference proteome</keyword>
<protein>
    <recommendedName>
        <fullName evidence="2">Cell shape-determining protein MreC</fullName>
    </recommendedName>
    <alternativeName>
        <fullName evidence="4">Cell shape protein MreC</fullName>
    </alternativeName>
</protein>
<evidence type="ECO:0000259" key="6">
    <source>
        <dbReference type="Pfam" id="PF04085"/>
    </source>
</evidence>
<keyword evidence="3" id="KW-0133">Cell shape</keyword>
<name>A0A062VNV3_9PROT</name>
<dbReference type="RefSeq" id="WP_051612113.1">
    <property type="nucleotide sequence ID" value="NZ_ARYM01000001.1"/>
</dbReference>
<feature type="region of interest" description="Disordered" evidence="5">
    <location>
        <begin position="270"/>
        <end position="331"/>
    </location>
</feature>
<dbReference type="PANTHER" id="PTHR34138">
    <property type="entry name" value="CELL SHAPE-DETERMINING PROTEIN MREC"/>
    <property type="match status" value="1"/>
</dbReference>
<dbReference type="EMBL" id="ARYM01000001">
    <property type="protein sequence ID" value="KDA00448.1"/>
    <property type="molecule type" value="Genomic_DNA"/>
</dbReference>
<dbReference type="OrthoDB" id="8478127at2"/>
<evidence type="ECO:0000256" key="1">
    <source>
        <dbReference type="ARBA" id="ARBA00009369"/>
    </source>
</evidence>
<sequence length="331" mass="34943">MARFGPSGQKTAARGARRLTLGVLMAAAFALVLAQTAPQISAFFVPARTTVSDRLRAPSEISLWARVTGQAERERRIRELENEVRDLARYKAAAISMADRLEAYERILNLMGEPPEKGVTARVTTEVDGPFSQTLLANAGRLQGVEPGAVAVNEGGLVGRVVHLGERSSRILLISDYSSRLPVLGEVSGVRAIMYGQDREGGRLSDLPEDADFVEGERILTSGDGGAYPRGLVVGSARNDTSGWRVRLAMRDHGGTYVRMIQPPVILAPITEAPPPQETPAEPSAEAAPARAPQTQPAPAPQPEPSAAASPPDDGAAQAAPPEASPTPGGQ</sequence>
<dbReference type="Pfam" id="PF04085">
    <property type="entry name" value="MreC"/>
    <property type="match status" value="1"/>
</dbReference>
<evidence type="ECO:0000313" key="7">
    <source>
        <dbReference type="EMBL" id="KDA00448.1"/>
    </source>
</evidence>
<feature type="domain" description="Rod shape-determining protein MreC beta-barrel core" evidence="6">
    <location>
        <begin position="127"/>
        <end position="236"/>
    </location>
</feature>
<feature type="compositionally biased region" description="Low complexity" evidence="5">
    <location>
        <begin position="279"/>
        <end position="295"/>
    </location>
</feature>
<dbReference type="PANTHER" id="PTHR34138:SF1">
    <property type="entry name" value="CELL SHAPE-DETERMINING PROTEIN MREC"/>
    <property type="match status" value="1"/>
</dbReference>
<gene>
    <name evidence="7" type="ORF">HPO_00425</name>
</gene>
<dbReference type="InterPro" id="IPR007221">
    <property type="entry name" value="MreC"/>
</dbReference>
<dbReference type="STRING" id="1280954.HPO_00425"/>
<reference evidence="7 8" key="1">
    <citation type="journal article" date="2014" name="Antonie Van Leeuwenhoek">
        <title>Hyphomonas beringensis sp. nov. and Hyphomonas chukchiensis sp. nov., isolated from surface seawater of the Bering Sea and Chukchi Sea.</title>
        <authorList>
            <person name="Li C."/>
            <person name="Lai Q."/>
            <person name="Li G."/>
            <person name="Dong C."/>
            <person name="Wang J."/>
            <person name="Liao Y."/>
            <person name="Shao Z."/>
        </authorList>
    </citation>
    <scope>NUCLEOTIDE SEQUENCE [LARGE SCALE GENOMIC DNA]</scope>
    <source>
        <strain evidence="7 8">PS728</strain>
    </source>
</reference>
<dbReference type="Proteomes" id="UP000027100">
    <property type="component" value="Unassembled WGS sequence"/>
</dbReference>
<dbReference type="AlphaFoldDB" id="A0A062VNV3"/>
<proteinExistence type="inferred from homology"/>
<organism evidence="7 8">
    <name type="scientific">Hyphomonas polymorpha PS728</name>
    <dbReference type="NCBI Taxonomy" id="1280954"/>
    <lineage>
        <taxon>Bacteria</taxon>
        <taxon>Pseudomonadati</taxon>
        <taxon>Pseudomonadota</taxon>
        <taxon>Alphaproteobacteria</taxon>
        <taxon>Hyphomonadales</taxon>
        <taxon>Hyphomonadaceae</taxon>
        <taxon>Hyphomonas</taxon>
    </lineage>
</organism>
<evidence type="ECO:0000256" key="4">
    <source>
        <dbReference type="ARBA" id="ARBA00032089"/>
    </source>
</evidence>
<comment type="caution">
    <text evidence="7">The sequence shown here is derived from an EMBL/GenBank/DDBJ whole genome shotgun (WGS) entry which is preliminary data.</text>
</comment>
<comment type="similarity">
    <text evidence="1">Belongs to the MreC family.</text>
</comment>
<evidence type="ECO:0000256" key="5">
    <source>
        <dbReference type="SAM" id="MobiDB-lite"/>
    </source>
</evidence>
<feature type="compositionally biased region" description="Low complexity" evidence="5">
    <location>
        <begin position="305"/>
        <end position="331"/>
    </location>
</feature>
<dbReference type="GO" id="GO:0005886">
    <property type="term" value="C:plasma membrane"/>
    <property type="evidence" value="ECO:0007669"/>
    <property type="project" value="TreeGrafter"/>
</dbReference>
<dbReference type="Gene3D" id="2.40.10.340">
    <property type="entry name" value="Rod shape-determining protein MreC, domain 1"/>
    <property type="match status" value="1"/>
</dbReference>
<dbReference type="eggNOG" id="COG1792">
    <property type="taxonomic scope" value="Bacteria"/>
</dbReference>